<dbReference type="SMR" id="A2DPM7"/>
<dbReference type="InterPro" id="IPR001054">
    <property type="entry name" value="A/G_cyclase"/>
</dbReference>
<feature type="transmembrane region" description="Helical" evidence="13">
    <location>
        <begin position="302"/>
        <end position="326"/>
    </location>
</feature>
<keyword evidence="5" id="KW-0479">Metal-binding</keyword>
<dbReference type="SUPFAM" id="SSF55073">
    <property type="entry name" value="Nucleotide cyclase"/>
    <property type="match status" value="1"/>
</dbReference>
<evidence type="ECO:0000256" key="7">
    <source>
        <dbReference type="ARBA" id="ARBA00022840"/>
    </source>
</evidence>
<evidence type="ECO:0000256" key="8">
    <source>
        <dbReference type="ARBA" id="ARBA00022842"/>
    </source>
</evidence>
<evidence type="ECO:0000256" key="12">
    <source>
        <dbReference type="SAM" id="MobiDB-lite"/>
    </source>
</evidence>
<accession>A2DPM7</accession>
<feature type="compositionally biased region" description="Low complexity" evidence="12">
    <location>
        <begin position="7"/>
        <end position="25"/>
    </location>
</feature>
<keyword evidence="11" id="KW-0456">Lyase</keyword>
<feature type="transmembrane region" description="Helical" evidence="13">
    <location>
        <begin position="108"/>
        <end position="131"/>
    </location>
</feature>
<evidence type="ECO:0000313" key="15">
    <source>
        <dbReference type="EMBL" id="EAY17627.1"/>
    </source>
</evidence>
<evidence type="ECO:0000256" key="9">
    <source>
        <dbReference type="ARBA" id="ARBA00022989"/>
    </source>
</evidence>
<dbReference type="GO" id="GO:0005886">
    <property type="term" value="C:plasma membrane"/>
    <property type="evidence" value="ECO:0000318"/>
    <property type="project" value="GO_Central"/>
</dbReference>
<dbReference type="PANTHER" id="PTHR45627">
    <property type="entry name" value="ADENYLATE CYCLASE TYPE 1"/>
    <property type="match status" value="1"/>
</dbReference>
<dbReference type="Gene3D" id="3.30.450.20">
    <property type="entry name" value="PAS domain"/>
    <property type="match status" value="1"/>
</dbReference>
<evidence type="ECO:0000259" key="14">
    <source>
        <dbReference type="PROSITE" id="PS50125"/>
    </source>
</evidence>
<evidence type="ECO:0000256" key="2">
    <source>
        <dbReference type="ARBA" id="ARBA00004141"/>
    </source>
</evidence>
<comment type="catalytic activity">
    <reaction evidence="1">
        <text>ATP = 3',5'-cyclic AMP + diphosphate</text>
        <dbReference type="Rhea" id="RHEA:15389"/>
        <dbReference type="ChEBI" id="CHEBI:30616"/>
        <dbReference type="ChEBI" id="CHEBI:33019"/>
        <dbReference type="ChEBI" id="CHEBI:58165"/>
        <dbReference type="EC" id="4.6.1.1"/>
    </reaction>
</comment>
<dbReference type="OrthoDB" id="1890790at2759"/>
<feature type="transmembrane region" description="Helical" evidence="13">
    <location>
        <begin position="54"/>
        <end position="74"/>
    </location>
</feature>
<dbReference type="Proteomes" id="UP000001542">
    <property type="component" value="Unassembled WGS sequence"/>
</dbReference>
<protein>
    <recommendedName>
        <fullName evidence="3">adenylate cyclase</fullName>
        <ecNumber evidence="3">4.6.1.1</ecNumber>
    </recommendedName>
</protein>
<dbReference type="SUPFAM" id="SSF55785">
    <property type="entry name" value="PYP-like sensor domain (PAS domain)"/>
    <property type="match status" value="1"/>
</dbReference>
<dbReference type="GO" id="GO:0046872">
    <property type="term" value="F:metal ion binding"/>
    <property type="evidence" value="ECO:0007669"/>
    <property type="project" value="UniProtKB-KW"/>
</dbReference>
<feature type="transmembrane region" description="Helical" evidence="13">
    <location>
        <begin position="276"/>
        <end position="296"/>
    </location>
</feature>
<dbReference type="VEuPathDB" id="TrichDB:TVAGG3_0935160"/>
<dbReference type="OMA" id="ICNIFID"/>
<dbReference type="Pfam" id="PF00211">
    <property type="entry name" value="Guanylate_cyc"/>
    <property type="match status" value="1"/>
</dbReference>
<evidence type="ECO:0000256" key="13">
    <source>
        <dbReference type="SAM" id="Phobius"/>
    </source>
</evidence>
<reference evidence="15" key="1">
    <citation type="submission" date="2006-10" db="EMBL/GenBank/DDBJ databases">
        <authorList>
            <person name="Amadeo P."/>
            <person name="Zhao Q."/>
            <person name="Wortman J."/>
            <person name="Fraser-Liggett C."/>
            <person name="Carlton J."/>
        </authorList>
    </citation>
    <scope>NUCLEOTIDE SEQUENCE</scope>
    <source>
        <strain evidence="15">G3</strain>
    </source>
</reference>
<dbReference type="Pfam" id="PF13426">
    <property type="entry name" value="PAS_9"/>
    <property type="match status" value="1"/>
</dbReference>
<evidence type="ECO:0000256" key="10">
    <source>
        <dbReference type="ARBA" id="ARBA00023136"/>
    </source>
</evidence>
<evidence type="ECO:0000256" key="1">
    <source>
        <dbReference type="ARBA" id="ARBA00001593"/>
    </source>
</evidence>
<organism evidence="15 16">
    <name type="scientific">Trichomonas vaginalis (strain ATCC PRA-98 / G3)</name>
    <dbReference type="NCBI Taxonomy" id="412133"/>
    <lineage>
        <taxon>Eukaryota</taxon>
        <taxon>Metamonada</taxon>
        <taxon>Parabasalia</taxon>
        <taxon>Trichomonadida</taxon>
        <taxon>Trichomonadidae</taxon>
        <taxon>Trichomonas</taxon>
    </lineage>
</organism>
<dbReference type="GO" id="GO:0006171">
    <property type="term" value="P:cAMP biosynthetic process"/>
    <property type="evidence" value="ECO:0000318"/>
    <property type="project" value="GO_Central"/>
</dbReference>
<dbReference type="EMBL" id="DS113228">
    <property type="protein sequence ID" value="EAY17627.1"/>
    <property type="molecule type" value="Genomic_DNA"/>
</dbReference>
<evidence type="ECO:0000256" key="6">
    <source>
        <dbReference type="ARBA" id="ARBA00022741"/>
    </source>
</evidence>
<dbReference type="VEuPathDB" id="TrichDB:TVAG_235080"/>
<feature type="transmembrane region" description="Helical" evidence="13">
    <location>
        <begin position="246"/>
        <end position="264"/>
    </location>
</feature>
<evidence type="ECO:0000256" key="3">
    <source>
        <dbReference type="ARBA" id="ARBA00012201"/>
    </source>
</evidence>
<feature type="transmembrane region" description="Helical" evidence="13">
    <location>
        <begin position="143"/>
        <end position="168"/>
    </location>
</feature>
<sequence>MASIAPSVSISTTNTSFSSSGSTSDEATRSKKRLESTIFPLFSEMSRFANIPRFVLHIELFISLLQSAISSLWIPSSIRWPDAPTFFKGLVSIVDFGQTIGGTLSHTIVSAIEAAISIIILGIYIICYFSYAKKRTYQKWQLYLLRVLLLIILPLILPAVAASSAYSFVDLLDDPTPQAIVFSFVDIIMLFALSLVFYYSNGFTVKSPIVIRNNCGQWNHNLIPFFMFTTLVSTFLSVFVDEFPNWISTILGLCLVASCCYCIYKLTEYPIYRFECTLIYSATFFFSGIAFLIAIIDTYVKFPWYVILFVPVVLSPICAVCYNIYLKKGYIAIKNKLIYKAIRLGNDISDSEKTEYFETFVFKNTKDAIRYLHIGLVERCDLLLDFSFIRYIVTNYAEKTILEAVIQIVSFFPSELQLLTSLLVNLSNIRDPSLIEQFLIYQVTKIHLTRQSAVSNDARNHIAVLRNKAQKVTAMVRCFWSSIATVGSKDISMETYHYVHTESMNIDSAFGDSTERFPSNASLCEEYATFLVEALGNYHSALRWKSMAASVEIGRKIPKDPCFQSIVNVVPELLFEHCVDINGQFIKKGPDAGNNKDANAKNSFSSSGSFSSSSMSAGFEAKKEEHPSNFLKDGIIRLALQSALRKGHLKMIQSLKYFMFISLITFIVVFIIIFIIVPYIAESSLSNVLENQNFARASASFIEMTTGAGFLLAKYGSNLSDPKTILYDVDSNVNKYLNTSDLPSDGIFKQPELWTHRQTLTVVDSLTNVLSSIVQGDSSRDTIVSEYINGSAVLSGFGNDGKTTYVNMSIKDALNGVINNVKFGLGISPIQAKENQNNGTFASILKTAVINGVNLPPFMLKISEMLNDDGYANVKQVRTIIYVLSYALPILLLIVFEAFAGYVIYYFVSDIHRISATLRTVKPDIIKESVMPIIKSSGEKPLDSGGSLNMHMSESLKTLIPFVVILYVIASCLVILFSTNIFSELDSFQQVFELYKYSSNRHTYIYHFVNTMISYAMGQINQSVAAEILEEDHSIVDNAHKVLMNAGIGYDDSLDTLQLSANCSNLTSTDPTRNPMRAVSCQSMDKKVNYIIILMKNRYSRLSANASTVLSDSEMFTETMYMMYDGLLDQLNSFNDRLADEGSSKASDMILRCRVIIIVGIIIDIAVFIILYMCYSHLTVMFDGVKQLISLLPPRAVLSNKMLLDLVLGEDPHMDDAVMTFGETMIASSSNVILSLTPSLIIESANPALKQVTGYSSDVINHQPFTQLLPDAGANNTNGPLSGEEHTISVSTTVGESEMSLFYKDIERIRTDKDFHSFSRQVVLIGESGEGIPVQCTVIAVRDEQGELTSIIVEAVDRTKILEQKEQARQAKRRAAKMLKGILPLDAYRSIKSGQESVFTSDSVVVSMISIEGISELISVMQPSAVMSLLHGVYQRLDELRGRFTAVDRLTCDGKSVMCIAGLFTHQTDPEAQALQSVSVCLRLRQEIASLNETGGVSLWLTTVCHVGGPVIGSLLEPKNPTFGIAGKVVEETMQMIDLTPIGTSVVCEEVASHLPTDKFGFENCKVGNFTAKTVTLLPNTKI</sequence>
<reference evidence="15" key="2">
    <citation type="journal article" date="2007" name="Science">
        <title>Draft genome sequence of the sexually transmitted pathogen Trichomonas vaginalis.</title>
        <authorList>
            <person name="Carlton J.M."/>
            <person name="Hirt R.P."/>
            <person name="Silva J.C."/>
            <person name="Delcher A.L."/>
            <person name="Schatz M."/>
            <person name="Zhao Q."/>
            <person name="Wortman J.R."/>
            <person name="Bidwell S.L."/>
            <person name="Alsmark U.C.M."/>
            <person name="Besteiro S."/>
            <person name="Sicheritz-Ponten T."/>
            <person name="Noel C.J."/>
            <person name="Dacks J.B."/>
            <person name="Foster P.G."/>
            <person name="Simillion C."/>
            <person name="Van de Peer Y."/>
            <person name="Miranda-Saavedra D."/>
            <person name="Barton G.J."/>
            <person name="Westrop G.D."/>
            <person name="Mueller S."/>
            <person name="Dessi D."/>
            <person name="Fiori P.L."/>
            <person name="Ren Q."/>
            <person name="Paulsen I."/>
            <person name="Zhang H."/>
            <person name="Bastida-Corcuera F.D."/>
            <person name="Simoes-Barbosa A."/>
            <person name="Brown M.T."/>
            <person name="Hayes R.D."/>
            <person name="Mukherjee M."/>
            <person name="Okumura C.Y."/>
            <person name="Schneider R."/>
            <person name="Smith A.J."/>
            <person name="Vanacova S."/>
            <person name="Villalvazo M."/>
            <person name="Haas B.J."/>
            <person name="Pertea M."/>
            <person name="Feldblyum T.V."/>
            <person name="Utterback T.R."/>
            <person name="Shu C.L."/>
            <person name="Osoegawa K."/>
            <person name="de Jong P.J."/>
            <person name="Hrdy I."/>
            <person name="Horvathova L."/>
            <person name="Zubacova Z."/>
            <person name="Dolezal P."/>
            <person name="Malik S.B."/>
            <person name="Logsdon J.M. Jr."/>
            <person name="Henze K."/>
            <person name="Gupta A."/>
            <person name="Wang C.C."/>
            <person name="Dunne R.L."/>
            <person name="Upcroft J.A."/>
            <person name="Upcroft P."/>
            <person name="White O."/>
            <person name="Salzberg S.L."/>
            <person name="Tang P."/>
            <person name="Chiu C.-H."/>
            <person name="Lee Y.-S."/>
            <person name="Embley T.M."/>
            <person name="Coombs G.H."/>
            <person name="Mottram J.C."/>
            <person name="Tachezy J."/>
            <person name="Fraser-Liggett C.M."/>
            <person name="Johnson P.J."/>
        </authorList>
    </citation>
    <scope>NUCLEOTIDE SEQUENCE [LARGE SCALE GENOMIC DNA]</scope>
    <source>
        <strain evidence="15">G3</strain>
    </source>
</reference>
<feature type="transmembrane region" description="Helical" evidence="13">
    <location>
        <begin position="1155"/>
        <end position="1173"/>
    </location>
</feature>
<dbReference type="GO" id="GO:0005524">
    <property type="term" value="F:ATP binding"/>
    <property type="evidence" value="ECO:0007669"/>
    <property type="project" value="UniProtKB-KW"/>
</dbReference>
<dbReference type="InParanoid" id="A2DPM7"/>
<keyword evidence="9 13" id="KW-1133">Transmembrane helix</keyword>
<keyword evidence="4 13" id="KW-0812">Transmembrane</keyword>
<comment type="subcellular location">
    <subcellularLocation>
        <location evidence="2">Membrane</location>
        <topology evidence="2">Multi-pass membrane protein</topology>
    </subcellularLocation>
</comment>
<dbReference type="KEGG" id="tva:4775646"/>
<keyword evidence="6" id="KW-0547">Nucleotide-binding</keyword>
<evidence type="ECO:0000256" key="11">
    <source>
        <dbReference type="ARBA" id="ARBA00023239"/>
    </source>
</evidence>
<name>A2DPM7_TRIV3</name>
<feature type="transmembrane region" description="Helical" evidence="13">
    <location>
        <begin position="693"/>
        <end position="713"/>
    </location>
</feature>
<dbReference type="GO" id="GO:0007189">
    <property type="term" value="P:adenylate cyclase-activating G protein-coupled receptor signaling pathway"/>
    <property type="evidence" value="ECO:0000318"/>
    <property type="project" value="GO_Central"/>
</dbReference>
<feature type="transmembrane region" description="Helical" evidence="13">
    <location>
        <begin position="880"/>
        <end position="908"/>
    </location>
</feature>
<feature type="transmembrane region" description="Helical" evidence="13">
    <location>
        <begin position="959"/>
        <end position="982"/>
    </location>
</feature>
<feature type="region of interest" description="Disordered" evidence="12">
    <location>
        <begin position="1"/>
        <end position="25"/>
    </location>
</feature>
<evidence type="ECO:0000313" key="16">
    <source>
        <dbReference type="Proteomes" id="UP000001542"/>
    </source>
</evidence>
<dbReference type="EC" id="4.6.1.1" evidence="3"/>
<dbReference type="GO" id="GO:0004016">
    <property type="term" value="F:adenylate cyclase activity"/>
    <property type="evidence" value="ECO:0000318"/>
    <property type="project" value="GO_Central"/>
</dbReference>
<feature type="transmembrane region" description="Helical" evidence="13">
    <location>
        <begin position="221"/>
        <end position="240"/>
    </location>
</feature>
<feature type="domain" description="Guanylate cyclase" evidence="14">
    <location>
        <begin position="1405"/>
        <end position="1537"/>
    </location>
</feature>
<dbReference type="PANTHER" id="PTHR45627:SF12">
    <property type="entry name" value="ADENYLATE CYCLASE TYPE 2"/>
    <property type="match status" value="1"/>
</dbReference>
<keyword evidence="8" id="KW-0460">Magnesium</keyword>
<evidence type="ECO:0000256" key="4">
    <source>
        <dbReference type="ARBA" id="ARBA00022692"/>
    </source>
</evidence>
<keyword evidence="7" id="KW-0067">ATP-binding</keyword>
<dbReference type="PROSITE" id="PS50125">
    <property type="entry name" value="GUANYLATE_CYCLASE_2"/>
    <property type="match status" value="1"/>
</dbReference>
<feature type="transmembrane region" description="Helical" evidence="13">
    <location>
        <begin position="657"/>
        <end position="681"/>
    </location>
</feature>
<dbReference type="GO" id="GO:0035556">
    <property type="term" value="P:intracellular signal transduction"/>
    <property type="evidence" value="ECO:0007669"/>
    <property type="project" value="InterPro"/>
</dbReference>
<proteinExistence type="predicted"/>
<gene>
    <name evidence="15" type="ORF">TVAG_235080</name>
</gene>
<keyword evidence="16" id="KW-1185">Reference proteome</keyword>
<dbReference type="InterPro" id="IPR029787">
    <property type="entry name" value="Nucleotide_cyclase"/>
</dbReference>
<dbReference type="Gene3D" id="3.30.70.1230">
    <property type="entry name" value="Nucleotide cyclase"/>
    <property type="match status" value="1"/>
</dbReference>
<dbReference type="InterPro" id="IPR035965">
    <property type="entry name" value="PAS-like_dom_sf"/>
</dbReference>
<dbReference type="InterPro" id="IPR000014">
    <property type="entry name" value="PAS"/>
</dbReference>
<feature type="transmembrane region" description="Helical" evidence="13">
    <location>
        <begin position="180"/>
        <end position="200"/>
    </location>
</feature>
<keyword evidence="10 13" id="KW-0472">Membrane</keyword>
<dbReference type="RefSeq" id="XP_001329762.1">
    <property type="nucleotide sequence ID" value="XM_001329727.1"/>
</dbReference>
<evidence type="ECO:0000256" key="5">
    <source>
        <dbReference type="ARBA" id="ARBA00022723"/>
    </source>
</evidence>